<proteinExistence type="inferred from homology"/>
<evidence type="ECO:0000256" key="4">
    <source>
        <dbReference type="ARBA" id="ARBA00022807"/>
    </source>
</evidence>
<dbReference type="RefSeq" id="WP_207822716.1">
    <property type="nucleotide sequence ID" value="NZ_CP062006.1"/>
</dbReference>
<sequence>MRGDVVAAARGWLGTPYRHQASVKGEGADCLGLVRGVWRELVGEEPEAPPAYRADWAEVGGEEMLLQAARRRLVEIPLTTAQAGDVLLFRMSAGCPVKHCAILSAHDGPEWRMIHAYWGRSVVESWMGPWWRRRLAAAFRWPVMKET</sequence>
<evidence type="ECO:0000256" key="3">
    <source>
        <dbReference type="ARBA" id="ARBA00022801"/>
    </source>
</evidence>
<dbReference type="Pfam" id="PF00877">
    <property type="entry name" value="NLPC_P60"/>
    <property type="match status" value="1"/>
</dbReference>
<keyword evidence="3" id="KW-0378">Hydrolase</keyword>
<evidence type="ECO:0000313" key="6">
    <source>
        <dbReference type="EMBL" id="QTC86914.1"/>
    </source>
</evidence>
<dbReference type="Gene3D" id="3.90.1720.10">
    <property type="entry name" value="endopeptidase domain like (from Nostoc punctiforme)"/>
    <property type="match status" value="1"/>
</dbReference>
<evidence type="ECO:0000256" key="2">
    <source>
        <dbReference type="ARBA" id="ARBA00022670"/>
    </source>
</evidence>
<gene>
    <name evidence="6" type="ORF">IFE19_12325</name>
</gene>
<dbReference type="Proteomes" id="UP000663942">
    <property type="component" value="Chromosome"/>
</dbReference>
<comment type="similarity">
    <text evidence="1">Belongs to the peptidase C40 family.</text>
</comment>
<evidence type="ECO:0000259" key="5">
    <source>
        <dbReference type="PROSITE" id="PS51935"/>
    </source>
</evidence>
<feature type="domain" description="NlpC/P60" evidence="5">
    <location>
        <begin position="1"/>
        <end position="142"/>
    </location>
</feature>
<protein>
    <submittedName>
        <fullName evidence="6">C40 family peptidase</fullName>
    </submittedName>
</protein>
<reference evidence="6 7" key="1">
    <citation type="submission" date="2020-09" db="EMBL/GenBank/DDBJ databases">
        <title>Brevundimonas sp. LVF1 isolated from an oligotrophic pond in Goettingen, Germany.</title>
        <authorList>
            <person name="Friedrich I."/>
            <person name="Klassen A."/>
            <person name="Neubauer H."/>
            <person name="Schneider D."/>
            <person name="Hertel R."/>
            <person name="Daniel R."/>
        </authorList>
    </citation>
    <scope>NUCLEOTIDE SEQUENCE [LARGE SCALE GENOMIC DNA]</scope>
    <source>
        <strain evidence="6 7">LVF1</strain>
    </source>
</reference>
<dbReference type="InterPro" id="IPR038765">
    <property type="entry name" value="Papain-like_cys_pep_sf"/>
</dbReference>
<dbReference type="NCBIfam" id="TIGR02219">
    <property type="entry name" value="phage_NlpC_fam"/>
    <property type="match status" value="1"/>
</dbReference>
<keyword evidence="2" id="KW-0645">Protease</keyword>
<evidence type="ECO:0000256" key="1">
    <source>
        <dbReference type="ARBA" id="ARBA00007074"/>
    </source>
</evidence>
<dbReference type="InterPro" id="IPR011929">
    <property type="entry name" value="Phage_pept_NlpC/P60"/>
</dbReference>
<dbReference type="InterPro" id="IPR000064">
    <property type="entry name" value="NLP_P60_dom"/>
</dbReference>
<keyword evidence="4" id="KW-0788">Thiol protease</keyword>
<dbReference type="PROSITE" id="PS51935">
    <property type="entry name" value="NLPC_P60"/>
    <property type="match status" value="1"/>
</dbReference>
<accession>A0ABX7SH18</accession>
<dbReference type="EMBL" id="CP062006">
    <property type="protein sequence ID" value="QTC86914.1"/>
    <property type="molecule type" value="Genomic_DNA"/>
</dbReference>
<dbReference type="SUPFAM" id="SSF54001">
    <property type="entry name" value="Cysteine proteinases"/>
    <property type="match status" value="1"/>
</dbReference>
<name>A0ABX7SH18_9CAUL</name>
<evidence type="ECO:0000313" key="7">
    <source>
        <dbReference type="Proteomes" id="UP000663942"/>
    </source>
</evidence>
<keyword evidence="7" id="KW-1185">Reference proteome</keyword>
<organism evidence="6 7">
    <name type="scientific">Brevundimonas pondensis</name>
    <dbReference type="NCBI Taxonomy" id="2774189"/>
    <lineage>
        <taxon>Bacteria</taxon>
        <taxon>Pseudomonadati</taxon>
        <taxon>Pseudomonadota</taxon>
        <taxon>Alphaproteobacteria</taxon>
        <taxon>Caulobacterales</taxon>
        <taxon>Caulobacteraceae</taxon>
        <taxon>Brevundimonas</taxon>
    </lineage>
</organism>